<protein>
    <submittedName>
        <fullName evidence="2">Uncharacterized protein</fullName>
    </submittedName>
</protein>
<feature type="region of interest" description="Disordered" evidence="1">
    <location>
        <begin position="128"/>
        <end position="179"/>
    </location>
</feature>
<reference evidence="2" key="2">
    <citation type="journal article" date="2022" name="Proc. Natl. Acad. Sci. U.S.A.">
        <title>Diploid-dominant life cycles characterize the early evolution of Fungi.</title>
        <authorList>
            <person name="Amses K.R."/>
            <person name="Simmons D.R."/>
            <person name="Longcore J.E."/>
            <person name="Mondo S.J."/>
            <person name="Seto K."/>
            <person name="Jeronimo G.H."/>
            <person name="Bonds A.E."/>
            <person name="Quandt C.A."/>
            <person name="Davis W.J."/>
            <person name="Chang Y."/>
            <person name="Federici B.A."/>
            <person name="Kuo A."/>
            <person name="LaButti K."/>
            <person name="Pangilinan J."/>
            <person name="Andreopoulos W."/>
            <person name="Tritt A."/>
            <person name="Riley R."/>
            <person name="Hundley H."/>
            <person name="Johnson J."/>
            <person name="Lipzen A."/>
            <person name="Barry K."/>
            <person name="Lang B.F."/>
            <person name="Cuomo C.A."/>
            <person name="Buchler N.E."/>
            <person name="Grigoriev I.V."/>
            <person name="Spatafora J.W."/>
            <person name="Stajich J.E."/>
            <person name="James T.Y."/>
        </authorList>
    </citation>
    <scope>NUCLEOTIDE SEQUENCE</scope>
    <source>
        <strain evidence="2">AG</strain>
    </source>
</reference>
<comment type="caution">
    <text evidence="2">The sequence shown here is derived from an EMBL/GenBank/DDBJ whole genome shotgun (WGS) entry which is preliminary data.</text>
</comment>
<dbReference type="GeneID" id="75919128"/>
<name>A0AAD5E2H1_UMBRA</name>
<dbReference type="AlphaFoldDB" id="A0AAD5E2H1"/>
<dbReference type="Proteomes" id="UP001206595">
    <property type="component" value="Unassembled WGS sequence"/>
</dbReference>
<gene>
    <name evidence="2" type="ORF">K450DRAFT_302945</name>
</gene>
<sequence length="207" mass="24140">MPYYYHEPEVIFPSASIDPYSKIASDIDWVREDYYHTVVGKIMTTSASEQTFAAYMHSNQRRYREALDIGTRWNSSYDRYNTMLRYQQQCEERQRRLHHRATRALQDAVRAERIRRSTLVGICNELRTHPEEPAVEQQETEQTASSSEGGAVTCVPEDTHTDDSASANEKVDHKKQTQKPRLLSVLKRVTRNMTKTIRDSCCWHPVL</sequence>
<evidence type="ECO:0000256" key="1">
    <source>
        <dbReference type="SAM" id="MobiDB-lite"/>
    </source>
</evidence>
<evidence type="ECO:0000313" key="3">
    <source>
        <dbReference type="Proteomes" id="UP001206595"/>
    </source>
</evidence>
<proteinExistence type="predicted"/>
<evidence type="ECO:0000313" key="2">
    <source>
        <dbReference type="EMBL" id="KAI8576216.1"/>
    </source>
</evidence>
<dbReference type="RefSeq" id="XP_051441220.1">
    <property type="nucleotide sequence ID" value="XM_051593786.1"/>
</dbReference>
<feature type="compositionally biased region" description="Basic and acidic residues" evidence="1">
    <location>
        <begin position="157"/>
        <end position="175"/>
    </location>
</feature>
<accession>A0AAD5E2H1</accession>
<dbReference type="EMBL" id="MU620960">
    <property type="protein sequence ID" value="KAI8576216.1"/>
    <property type="molecule type" value="Genomic_DNA"/>
</dbReference>
<organism evidence="2 3">
    <name type="scientific">Umbelopsis ramanniana AG</name>
    <dbReference type="NCBI Taxonomy" id="1314678"/>
    <lineage>
        <taxon>Eukaryota</taxon>
        <taxon>Fungi</taxon>
        <taxon>Fungi incertae sedis</taxon>
        <taxon>Mucoromycota</taxon>
        <taxon>Mucoromycotina</taxon>
        <taxon>Umbelopsidomycetes</taxon>
        <taxon>Umbelopsidales</taxon>
        <taxon>Umbelopsidaceae</taxon>
        <taxon>Umbelopsis</taxon>
    </lineage>
</organism>
<keyword evidence="3" id="KW-1185">Reference proteome</keyword>
<reference evidence="2" key="1">
    <citation type="submission" date="2021-06" db="EMBL/GenBank/DDBJ databases">
        <authorList>
            <consortium name="DOE Joint Genome Institute"/>
            <person name="Mondo S.J."/>
            <person name="Amses K.R."/>
            <person name="Simmons D.R."/>
            <person name="Longcore J.E."/>
            <person name="Seto K."/>
            <person name="Alves G.H."/>
            <person name="Bonds A.E."/>
            <person name="Quandt C.A."/>
            <person name="Davis W.J."/>
            <person name="Chang Y."/>
            <person name="Letcher P.M."/>
            <person name="Powell M.J."/>
            <person name="Kuo A."/>
            <person name="Labutti K."/>
            <person name="Pangilinan J."/>
            <person name="Andreopoulos W."/>
            <person name="Tritt A."/>
            <person name="Riley R."/>
            <person name="Hundley H."/>
            <person name="Johnson J."/>
            <person name="Lipzen A."/>
            <person name="Barry K."/>
            <person name="Berbee M.L."/>
            <person name="Buchler N.E."/>
            <person name="Grigoriev I.V."/>
            <person name="Spatafora J.W."/>
            <person name="Stajich J.E."/>
            <person name="James T.Y."/>
        </authorList>
    </citation>
    <scope>NUCLEOTIDE SEQUENCE</scope>
    <source>
        <strain evidence="2">AG</strain>
    </source>
</reference>